<keyword evidence="2 5" id="KW-0436">Ligase</keyword>
<organism evidence="5 6">
    <name type="scientific">Paenibacillus lutrae</name>
    <dbReference type="NCBI Taxonomy" id="2078573"/>
    <lineage>
        <taxon>Bacteria</taxon>
        <taxon>Bacillati</taxon>
        <taxon>Bacillota</taxon>
        <taxon>Bacilli</taxon>
        <taxon>Bacillales</taxon>
        <taxon>Paenibacillaceae</taxon>
        <taxon>Paenibacillus</taxon>
    </lineage>
</organism>
<gene>
    <name evidence="5" type="ORF">EDM21_21285</name>
</gene>
<dbReference type="Gene3D" id="3.30.470.30">
    <property type="entry name" value="DNA ligase/mRNA capping enzyme"/>
    <property type="match status" value="1"/>
</dbReference>
<protein>
    <submittedName>
        <fullName evidence="5">DNA ligase</fullName>
    </submittedName>
</protein>
<evidence type="ECO:0000256" key="2">
    <source>
        <dbReference type="ARBA" id="ARBA00022598"/>
    </source>
</evidence>
<dbReference type="PANTHER" id="PTHR45674">
    <property type="entry name" value="DNA LIGASE 1/3 FAMILY MEMBER"/>
    <property type="match status" value="1"/>
</dbReference>
<dbReference type="Proteomes" id="UP000490800">
    <property type="component" value="Unassembled WGS sequence"/>
</dbReference>
<sequence length="301" mass="34152">MQRFTPMSPILSTDIPGGDDWVYQLKWDGFRIIALVDQGRVELFSKKMLPKNLNYPDLVKALEKLEGSYVLDGEAVILDPATGKPSFQKMQQRDKLTGLGLINRSAQREPAHYMLFDLIQLGQEDLRRVSFQERYKLLQEAGASWEPPLYVTDLYEDGQALWDWAEANAWEGIISKRLSSPYRSGKDHHDWFKRKTVLRVEAQGVGVLVKEGRAASLVMRRSGRYFGRVSSGLSQRSKQKLLSLEAGRSLEDYFPAAPEGLRGMDVRWLEEPLPLLVTGREVTENGILRHPKLLSIGGIPL</sequence>
<dbReference type="CDD" id="cd07906">
    <property type="entry name" value="Adenylation_DNA_ligase_LigD_LigC"/>
    <property type="match status" value="1"/>
</dbReference>
<comment type="similarity">
    <text evidence="1">Belongs to the ATP-dependent DNA ligase family.</text>
</comment>
<proteinExistence type="inferred from homology"/>
<evidence type="ECO:0000256" key="1">
    <source>
        <dbReference type="ARBA" id="ARBA00007572"/>
    </source>
</evidence>
<dbReference type="GO" id="GO:0006281">
    <property type="term" value="P:DNA repair"/>
    <property type="evidence" value="ECO:0007669"/>
    <property type="project" value="InterPro"/>
</dbReference>
<dbReference type="InterPro" id="IPR012340">
    <property type="entry name" value="NA-bd_OB-fold"/>
</dbReference>
<dbReference type="Gene3D" id="3.30.1490.70">
    <property type="match status" value="1"/>
</dbReference>
<dbReference type="SUPFAM" id="SSF56091">
    <property type="entry name" value="DNA ligase/mRNA capping enzyme, catalytic domain"/>
    <property type="match status" value="1"/>
</dbReference>
<dbReference type="AlphaFoldDB" id="A0A7X3K1I0"/>
<dbReference type="SUPFAM" id="SSF50249">
    <property type="entry name" value="Nucleic acid-binding proteins"/>
    <property type="match status" value="1"/>
</dbReference>
<feature type="domain" description="ATP-dependent DNA ligase family profile" evidence="4">
    <location>
        <begin position="18"/>
        <end position="195"/>
    </location>
</feature>
<name>A0A7X3K1I0_9BACL</name>
<evidence type="ECO:0000256" key="3">
    <source>
        <dbReference type="ARBA" id="ARBA00034003"/>
    </source>
</evidence>
<accession>A0A7X3K1I0</accession>
<dbReference type="GO" id="GO:0005524">
    <property type="term" value="F:ATP binding"/>
    <property type="evidence" value="ECO:0007669"/>
    <property type="project" value="InterPro"/>
</dbReference>
<comment type="catalytic activity">
    <reaction evidence="3">
        <text>ATP + (deoxyribonucleotide)n-3'-hydroxyl + 5'-phospho-(deoxyribonucleotide)m = (deoxyribonucleotide)n+m + AMP + diphosphate.</text>
        <dbReference type="EC" id="6.5.1.1"/>
    </reaction>
</comment>
<comment type="caution">
    <text evidence="5">The sequence shown here is derived from an EMBL/GenBank/DDBJ whole genome shotgun (WGS) entry which is preliminary data.</text>
</comment>
<evidence type="ECO:0000313" key="5">
    <source>
        <dbReference type="EMBL" id="MVP02016.1"/>
    </source>
</evidence>
<dbReference type="Gene3D" id="2.40.50.140">
    <property type="entry name" value="Nucleic acid-binding proteins"/>
    <property type="match status" value="1"/>
</dbReference>
<keyword evidence="6" id="KW-1185">Reference proteome</keyword>
<dbReference type="EMBL" id="RHLK01000017">
    <property type="protein sequence ID" value="MVP02016.1"/>
    <property type="molecule type" value="Genomic_DNA"/>
</dbReference>
<dbReference type="GO" id="GO:0006310">
    <property type="term" value="P:DNA recombination"/>
    <property type="evidence" value="ECO:0007669"/>
    <property type="project" value="InterPro"/>
</dbReference>
<dbReference type="PANTHER" id="PTHR45674:SF4">
    <property type="entry name" value="DNA LIGASE 1"/>
    <property type="match status" value="1"/>
</dbReference>
<dbReference type="GO" id="GO:0003910">
    <property type="term" value="F:DNA ligase (ATP) activity"/>
    <property type="evidence" value="ECO:0007669"/>
    <property type="project" value="UniProtKB-EC"/>
</dbReference>
<dbReference type="RefSeq" id="WP_157338438.1">
    <property type="nucleotide sequence ID" value="NZ_RHLK01000017.1"/>
</dbReference>
<evidence type="ECO:0000259" key="4">
    <source>
        <dbReference type="Pfam" id="PF01068"/>
    </source>
</evidence>
<dbReference type="Pfam" id="PF01068">
    <property type="entry name" value="DNA_ligase_A_M"/>
    <property type="match status" value="1"/>
</dbReference>
<dbReference type="InterPro" id="IPR050191">
    <property type="entry name" value="ATP-dep_DNA_ligase"/>
</dbReference>
<dbReference type="OrthoDB" id="9802472at2"/>
<reference evidence="5 6" key="1">
    <citation type="journal article" date="2019" name="Microorganisms">
        <title>Paenibacillus lutrae sp. nov., A Chitinolytic Species Isolated from A River Otter in Castril Natural Park, Granada, Spain.</title>
        <authorList>
            <person name="Rodriguez M."/>
            <person name="Reina J.C."/>
            <person name="Bejar V."/>
            <person name="Llamas I."/>
        </authorList>
    </citation>
    <scope>NUCLEOTIDE SEQUENCE [LARGE SCALE GENOMIC DNA]</scope>
    <source>
        <strain evidence="5 6">N10</strain>
    </source>
</reference>
<evidence type="ECO:0000313" key="6">
    <source>
        <dbReference type="Proteomes" id="UP000490800"/>
    </source>
</evidence>
<dbReference type="InterPro" id="IPR012310">
    <property type="entry name" value="DNA_ligase_ATP-dep_cent"/>
</dbReference>